<name>A0A1G5H862_9FIRM</name>
<keyword evidence="5 7" id="KW-1133">Transmembrane helix</keyword>
<evidence type="ECO:0000259" key="8">
    <source>
        <dbReference type="PROSITE" id="PS50850"/>
    </source>
</evidence>
<feature type="transmembrane region" description="Helical" evidence="7">
    <location>
        <begin position="40"/>
        <end position="60"/>
    </location>
</feature>
<evidence type="ECO:0000256" key="2">
    <source>
        <dbReference type="ARBA" id="ARBA00022448"/>
    </source>
</evidence>
<dbReference type="InterPro" id="IPR011701">
    <property type="entry name" value="MFS"/>
</dbReference>
<dbReference type="InterPro" id="IPR020846">
    <property type="entry name" value="MFS_dom"/>
</dbReference>
<evidence type="ECO:0000256" key="7">
    <source>
        <dbReference type="SAM" id="Phobius"/>
    </source>
</evidence>
<evidence type="ECO:0000256" key="6">
    <source>
        <dbReference type="ARBA" id="ARBA00023136"/>
    </source>
</evidence>
<dbReference type="Pfam" id="PF07690">
    <property type="entry name" value="MFS_1"/>
    <property type="match status" value="1"/>
</dbReference>
<dbReference type="CDD" id="cd06173">
    <property type="entry name" value="MFS_MefA_like"/>
    <property type="match status" value="1"/>
</dbReference>
<evidence type="ECO:0000256" key="1">
    <source>
        <dbReference type="ARBA" id="ARBA00004651"/>
    </source>
</evidence>
<reference evidence="9 10" key="1">
    <citation type="submission" date="2016-10" db="EMBL/GenBank/DDBJ databases">
        <authorList>
            <person name="de Groot N.N."/>
        </authorList>
    </citation>
    <scope>NUCLEOTIDE SEQUENCE [LARGE SCALE GENOMIC DNA]</scope>
    <source>
        <strain evidence="9 10">DSM 18978</strain>
    </source>
</reference>
<keyword evidence="3" id="KW-1003">Cell membrane</keyword>
<dbReference type="STRING" id="1120976.SAMN03080606_01906"/>
<dbReference type="EMBL" id="FMUS01000011">
    <property type="protein sequence ID" value="SCY59904.1"/>
    <property type="molecule type" value="Genomic_DNA"/>
</dbReference>
<dbReference type="PROSITE" id="PS50850">
    <property type="entry name" value="MFS"/>
    <property type="match status" value="1"/>
</dbReference>
<keyword evidence="10" id="KW-1185">Reference proteome</keyword>
<evidence type="ECO:0000313" key="10">
    <source>
        <dbReference type="Proteomes" id="UP000198636"/>
    </source>
</evidence>
<evidence type="ECO:0000256" key="3">
    <source>
        <dbReference type="ARBA" id="ARBA00022475"/>
    </source>
</evidence>
<feature type="transmembrane region" description="Helical" evidence="7">
    <location>
        <begin position="12"/>
        <end position="34"/>
    </location>
</feature>
<feature type="transmembrane region" description="Helical" evidence="7">
    <location>
        <begin position="72"/>
        <end position="94"/>
    </location>
</feature>
<dbReference type="InterPro" id="IPR036259">
    <property type="entry name" value="MFS_trans_sf"/>
</dbReference>
<dbReference type="GO" id="GO:0005886">
    <property type="term" value="C:plasma membrane"/>
    <property type="evidence" value="ECO:0007669"/>
    <property type="project" value="UniProtKB-SubCell"/>
</dbReference>
<dbReference type="SUPFAM" id="SSF103473">
    <property type="entry name" value="MFS general substrate transporter"/>
    <property type="match status" value="1"/>
</dbReference>
<accession>A0A1G5H862</accession>
<dbReference type="RefSeq" id="WP_091542757.1">
    <property type="nucleotide sequence ID" value="NZ_FMUS01000011.1"/>
</dbReference>
<proteinExistence type="predicted"/>
<comment type="subcellular location">
    <subcellularLocation>
        <location evidence="1">Cell membrane</location>
        <topology evidence="1">Multi-pass membrane protein</topology>
    </subcellularLocation>
</comment>
<dbReference type="PANTHER" id="PTHR43266">
    <property type="entry name" value="MACROLIDE-EFFLUX PROTEIN"/>
    <property type="match status" value="1"/>
</dbReference>
<feature type="transmembrane region" description="Helical" evidence="7">
    <location>
        <begin position="222"/>
        <end position="244"/>
    </location>
</feature>
<dbReference type="Gene3D" id="1.20.1250.20">
    <property type="entry name" value="MFS general substrate transporter like domains"/>
    <property type="match status" value="1"/>
</dbReference>
<dbReference type="OrthoDB" id="9763297at2"/>
<evidence type="ECO:0000256" key="4">
    <source>
        <dbReference type="ARBA" id="ARBA00022692"/>
    </source>
</evidence>
<keyword evidence="4 7" id="KW-0812">Transmembrane</keyword>
<feature type="transmembrane region" description="Helical" evidence="7">
    <location>
        <begin position="289"/>
        <end position="309"/>
    </location>
</feature>
<evidence type="ECO:0000313" key="9">
    <source>
        <dbReference type="EMBL" id="SCY59904.1"/>
    </source>
</evidence>
<feature type="transmembrane region" description="Helical" evidence="7">
    <location>
        <begin position="357"/>
        <end position="379"/>
    </location>
</feature>
<dbReference type="GO" id="GO:0022857">
    <property type="term" value="F:transmembrane transporter activity"/>
    <property type="evidence" value="ECO:0007669"/>
    <property type="project" value="InterPro"/>
</dbReference>
<feature type="transmembrane region" description="Helical" evidence="7">
    <location>
        <begin position="315"/>
        <end position="337"/>
    </location>
</feature>
<dbReference type="AlphaFoldDB" id="A0A1G5H862"/>
<gene>
    <name evidence="9" type="ORF">SAMN03080606_01906</name>
</gene>
<protein>
    <submittedName>
        <fullName evidence="9">Major Facilitator Superfamily protein</fullName>
    </submittedName>
</protein>
<evidence type="ECO:0000256" key="5">
    <source>
        <dbReference type="ARBA" id="ARBA00022989"/>
    </source>
</evidence>
<dbReference type="PANTHER" id="PTHR43266:SF9">
    <property type="entry name" value="PERMEASE, MAJOR FACILITATOR SUPERFAMILY-RELATED"/>
    <property type="match status" value="1"/>
</dbReference>
<keyword evidence="6 7" id="KW-0472">Membrane</keyword>
<feature type="transmembrane region" description="Helical" evidence="7">
    <location>
        <begin position="385"/>
        <end position="405"/>
    </location>
</feature>
<feature type="transmembrane region" description="Helical" evidence="7">
    <location>
        <begin position="256"/>
        <end position="277"/>
    </location>
</feature>
<feature type="domain" description="Major facilitator superfamily (MFS) profile" evidence="8">
    <location>
        <begin position="7"/>
        <end position="411"/>
    </location>
</feature>
<sequence length="419" mass="46460">MIFNNRNFTLYTMGRFISIIGSGIQDIAIILYILDITKSGTMVGILGLMSTIPRLILLPISGVIGDVWNRKYIMVVTDLANGILVLTLFILTMLGHTNMIIIFIVQAILSMLSIIFRCATRAMIPELVADKELAKSNATIKGIENFTQVMAPILGAIIYGLGGIKIVFLINGISFILSGLSECFIKYNRSKVEENVSIINSYEKFLEGFRFIKRNEGIKQICYLYTFSSTLIIPLISVVIPFVLKEVIKFSDYQFSILQSSYVVGMFIGSIAIGTLLSNLKERSIIRLGLFSSIIIVIIFTLIVSPFAIKYFKEFILSYMILVGLVLAIMGGIDIIYDTPVETNLQRMIPNNMRSRVLATTQFIFGLGIPLGQAVFGFLLDKVSVFSVLGILSVVYAIGVLIFLINATEDVYGTELIST</sequence>
<organism evidence="9 10">
    <name type="scientific">Alkaliphilus peptidifermentans DSM 18978</name>
    <dbReference type="NCBI Taxonomy" id="1120976"/>
    <lineage>
        <taxon>Bacteria</taxon>
        <taxon>Bacillati</taxon>
        <taxon>Bacillota</taxon>
        <taxon>Clostridia</taxon>
        <taxon>Peptostreptococcales</taxon>
        <taxon>Natronincolaceae</taxon>
        <taxon>Alkaliphilus</taxon>
    </lineage>
</organism>
<dbReference type="Proteomes" id="UP000198636">
    <property type="component" value="Unassembled WGS sequence"/>
</dbReference>
<feature type="transmembrane region" description="Helical" evidence="7">
    <location>
        <begin position="100"/>
        <end position="119"/>
    </location>
</feature>
<keyword evidence="2" id="KW-0813">Transport</keyword>